<dbReference type="AlphaFoldDB" id="A0A3N1XSY0"/>
<dbReference type="NCBIfam" id="TIGR00400">
    <property type="entry name" value="mgtE"/>
    <property type="match status" value="1"/>
</dbReference>
<dbReference type="PANTHER" id="PTHR43773:SF1">
    <property type="entry name" value="MAGNESIUM TRANSPORTER MGTE"/>
    <property type="match status" value="1"/>
</dbReference>
<gene>
    <name evidence="11" type="ORF">EDC57_2427</name>
</gene>
<dbReference type="SMART" id="SM00116">
    <property type="entry name" value="CBS"/>
    <property type="match status" value="1"/>
</dbReference>
<evidence type="ECO:0000256" key="6">
    <source>
        <dbReference type="ARBA" id="ARBA00022989"/>
    </source>
</evidence>
<feature type="transmembrane region" description="Helical" evidence="9">
    <location>
        <begin position="364"/>
        <end position="385"/>
    </location>
</feature>
<dbReference type="Gene3D" id="3.10.580.10">
    <property type="entry name" value="CBS-domain"/>
    <property type="match status" value="1"/>
</dbReference>
<comment type="similarity">
    <text evidence="2 9">Belongs to the SLC41A transporter family.</text>
</comment>
<comment type="function">
    <text evidence="9">Acts as a magnesium transporter.</text>
</comment>
<dbReference type="OrthoDB" id="9790355at2"/>
<dbReference type="PROSITE" id="PS51371">
    <property type="entry name" value="CBS"/>
    <property type="match status" value="2"/>
</dbReference>
<keyword evidence="9" id="KW-0479">Metal-binding</keyword>
<evidence type="ECO:0000313" key="11">
    <source>
        <dbReference type="EMBL" id="ROR29750.1"/>
    </source>
</evidence>
<keyword evidence="3 9" id="KW-0813">Transport</keyword>
<keyword evidence="8" id="KW-0129">CBS domain</keyword>
<dbReference type="InterPro" id="IPR046342">
    <property type="entry name" value="CBS_dom_sf"/>
</dbReference>
<organism evidence="11 12">
    <name type="scientific">Inmirania thermothiophila</name>
    <dbReference type="NCBI Taxonomy" id="1750597"/>
    <lineage>
        <taxon>Bacteria</taxon>
        <taxon>Pseudomonadati</taxon>
        <taxon>Pseudomonadota</taxon>
        <taxon>Gammaproteobacteria</taxon>
        <taxon>Chromatiales</taxon>
        <taxon>Ectothiorhodospiraceae</taxon>
        <taxon>Inmirania</taxon>
    </lineage>
</organism>
<dbReference type="Pfam" id="PF01769">
    <property type="entry name" value="MgtE"/>
    <property type="match status" value="1"/>
</dbReference>
<dbReference type="InterPro" id="IPR006668">
    <property type="entry name" value="Mg_transptr_MgtE_intracell_dom"/>
</dbReference>
<dbReference type="InterPro" id="IPR036739">
    <property type="entry name" value="SLC41_membr_dom_sf"/>
</dbReference>
<feature type="transmembrane region" description="Helical" evidence="9">
    <location>
        <begin position="391"/>
        <end position="417"/>
    </location>
</feature>
<proteinExistence type="inferred from homology"/>
<dbReference type="RefSeq" id="WP_123402139.1">
    <property type="nucleotide sequence ID" value="NZ_RJVI01000003.1"/>
</dbReference>
<evidence type="ECO:0000256" key="3">
    <source>
        <dbReference type="ARBA" id="ARBA00022448"/>
    </source>
</evidence>
<evidence type="ECO:0000256" key="8">
    <source>
        <dbReference type="PROSITE-ProRule" id="PRU00703"/>
    </source>
</evidence>
<dbReference type="GO" id="GO:0046872">
    <property type="term" value="F:metal ion binding"/>
    <property type="evidence" value="ECO:0007669"/>
    <property type="project" value="UniProtKB-KW"/>
</dbReference>
<dbReference type="InterPro" id="IPR006669">
    <property type="entry name" value="MgtE_transporter"/>
</dbReference>
<keyword evidence="5 9" id="KW-0460">Magnesium</keyword>
<dbReference type="InterPro" id="IPR038076">
    <property type="entry name" value="MgtE_N_sf"/>
</dbReference>
<accession>A0A3N1XSY0</accession>
<keyword evidence="12" id="KW-1185">Reference proteome</keyword>
<dbReference type="Gene3D" id="1.10.357.20">
    <property type="entry name" value="SLC41 divalent cation transporters, integral membrane domain"/>
    <property type="match status" value="1"/>
</dbReference>
<dbReference type="SUPFAM" id="SSF158791">
    <property type="entry name" value="MgtE N-terminal domain-like"/>
    <property type="match status" value="1"/>
</dbReference>
<dbReference type="InterPro" id="IPR000644">
    <property type="entry name" value="CBS_dom"/>
</dbReference>
<feature type="domain" description="CBS" evidence="10">
    <location>
        <begin position="208"/>
        <end position="264"/>
    </location>
</feature>
<dbReference type="Gene3D" id="1.25.60.10">
    <property type="entry name" value="MgtE N-terminal domain-like"/>
    <property type="match status" value="1"/>
</dbReference>
<comment type="caution">
    <text evidence="11">The sequence shown here is derived from an EMBL/GenBank/DDBJ whole genome shotgun (WGS) entry which is preliminary data.</text>
</comment>
<feature type="transmembrane region" description="Helical" evidence="9">
    <location>
        <begin position="429"/>
        <end position="452"/>
    </location>
</feature>
<evidence type="ECO:0000259" key="10">
    <source>
        <dbReference type="PROSITE" id="PS51371"/>
    </source>
</evidence>
<evidence type="ECO:0000256" key="2">
    <source>
        <dbReference type="ARBA" id="ARBA00009749"/>
    </source>
</evidence>
<evidence type="ECO:0000256" key="7">
    <source>
        <dbReference type="ARBA" id="ARBA00023136"/>
    </source>
</evidence>
<dbReference type="SUPFAM" id="SSF54631">
    <property type="entry name" value="CBS-domain pair"/>
    <property type="match status" value="1"/>
</dbReference>
<keyword evidence="4 9" id="KW-0812">Transmembrane</keyword>
<comment type="subcellular location">
    <subcellularLocation>
        <location evidence="9">Cell membrane</location>
        <topology evidence="9">Multi-pass membrane protein</topology>
    </subcellularLocation>
    <subcellularLocation>
        <location evidence="1">Membrane</location>
        <topology evidence="1">Multi-pass membrane protein</topology>
    </subcellularLocation>
</comment>
<evidence type="ECO:0000256" key="9">
    <source>
        <dbReference type="RuleBase" id="RU362011"/>
    </source>
</evidence>
<name>A0A3N1XSY0_9GAMM</name>
<dbReference type="CDD" id="cd04606">
    <property type="entry name" value="CBS_pair_Mg_transporter"/>
    <property type="match status" value="1"/>
</dbReference>
<dbReference type="PANTHER" id="PTHR43773">
    <property type="entry name" value="MAGNESIUM TRANSPORTER MGTE"/>
    <property type="match status" value="1"/>
</dbReference>
<keyword evidence="7 9" id="KW-0472">Membrane</keyword>
<sequence>MAEPAETRTRTAAHLEALTQALETGTLRRVARMLNALPPAEIARLLESLPPPQRAVVWELVDESYDGDVLAELNDEVRATLLEDMEAEEVVAALEGLDPDDLADILQDLPDTVIRQVLASMDQENRRRLEAVLSYPEDTAGGLMNTDTVTVRADVTLDVVLRYLRMRGEIPELTDSLFVVDRNGRYLGVLPLTALLTRDPILTVAEVMEREPEGIPATTPATEVAQLFQHRDLVSAAVVDERGRLLGRITVDDVVDVIREEADQALLSMAGLDEEDDMFAPVPVSYRRRALWLGVNLATAFLASWVVGLFQDTIDQVVALAVLMPIVASMGGIAGSQTLTLAIRGIALGQVSSANAAWLLTKELLVGLLNGMTWAVVVGLIAWFWFDNTQIAAVIAAAIIINLICAAFAGLTIPLALRRMGIDPALAGSMALTTVTDVVGFFAFLGLASLYLA</sequence>
<evidence type="ECO:0000256" key="1">
    <source>
        <dbReference type="ARBA" id="ARBA00004141"/>
    </source>
</evidence>
<evidence type="ECO:0000256" key="4">
    <source>
        <dbReference type="ARBA" id="ARBA00022692"/>
    </source>
</evidence>
<dbReference type="GO" id="GO:0005886">
    <property type="term" value="C:plasma membrane"/>
    <property type="evidence" value="ECO:0007669"/>
    <property type="project" value="UniProtKB-SubCell"/>
</dbReference>
<comment type="subunit">
    <text evidence="9">Homodimer.</text>
</comment>
<evidence type="ECO:0000256" key="5">
    <source>
        <dbReference type="ARBA" id="ARBA00022842"/>
    </source>
</evidence>
<keyword evidence="6 9" id="KW-1133">Transmembrane helix</keyword>
<dbReference type="Pfam" id="PF03448">
    <property type="entry name" value="MgtE_N"/>
    <property type="match status" value="1"/>
</dbReference>
<dbReference type="Pfam" id="PF00571">
    <property type="entry name" value="CBS"/>
    <property type="match status" value="2"/>
</dbReference>
<feature type="domain" description="CBS" evidence="10">
    <location>
        <begin position="144"/>
        <end position="206"/>
    </location>
</feature>
<feature type="transmembrane region" description="Helical" evidence="9">
    <location>
        <begin position="317"/>
        <end position="343"/>
    </location>
</feature>
<dbReference type="GO" id="GO:0015095">
    <property type="term" value="F:magnesium ion transmembrane transporter activity"/>
    <property type="evidence" value="ECO:0007669"/>
    <property type="project" value="UniProtKB-UniRule"/>
</dbReference>
<dbReference type="SUPFAM" id="SSF161093">
    <property type="entry name" value="MgtE membrane domain-like"/>
    <property type="match status" value="1"/>
</dbReference>
<dbReference type="SMART" id="SM00924">
    <property type="entry name" value="MgtE_N"/>
    <property type="match status" value="1"/>
</dbReference>
<keyword evidence="9" id="KW-1003">Cell membrane</keyword>
<protein>
    <recommendedName>
        <fullName evidence="9">Magnesium transporter MgtE</fullName>
    </recommendedName>
</protein>
<dbReference type="Proteomes" id="UP000276634">
    <property type="component" value="Unassembled WGS sequence"/>
</dbReference>
<feature type="transmembrane region" description="Helical" evidence="9">
    <location>
        <begin position="290"/>
        <end position="311"/>
    </location>
</feature>
<evidence type="ECO:0000313" key="12">
    <source>
        <dbReference type="Proteomes" id="UP000276634"/>
    </source>
</evidence>
<dbReference type="InterPro" id="IPR006667">
    <property type="entry name" value="SLC41_membr_dom"/>
</dbReference>
<reference evidence="11 12" key="1">
    <citation type="submission" date="2018-11" db="EMBL/GenBank/DDBJ databases">
        <title>Genomic Encyclopedia of Type Strains, Phase IV (KMG-IV): sequencing the most valuable type-strain genomes for metagenomic binning, comparative biology and taxonomic classification.</title>
        <authorList>
            <person name="Goeker M."/>
        </authorList>
    </citation>
    <scope>NUCLEOTIDE SEQUENCE [LARGE SCALE GENOMIC DNA]</scope>
    <source>
        <strain evidence="11 12">DSM 100275</strain>
    </source>
</reference>
<dbReference type="EMBL" id="RJVI01000003">
    <property type="protein sequence ID" value="ROR29750.1"/>
    <property type="molecule type" value="Genomic_DNA"/>
</dbReference>